<dbReference type="PANTHER" id="PTHR30441:SF4">
    <property type="entry name" value="PROTEIN ASMA"/>
    <property type="match status" value="1"/>
</dbReference>
<gene>
    <name evidence="3" type="ORF">AUC70_09365</name>
</gene>
<evidence type="ECO:0000313" key="3">
    <source>
        <dbReference type="EMBL" id="ODR93835.1"/>
    </source>
</evidence>
<dbReference type="AlphaFoldDB" id="A0A1E3VJY9"/>
<dbReference type="Pfam" id="PF05170">
    <property type="entry name" value="AsmA"/>
    <property type="match status" value="1"/>
</dbReference>
<dbReference type="GO" id="GO:0090313">
    <property type="term" value="P:regulation of protein targeting to membrane"/>
    <property type="evidence" value="ECO:0007669"/>
    <property type="project" value="TreeGrafter"/>
</dbReference>
<dbReference type="EMBL" id="LPWE01000013">
    <property type="protein sequence ID" value="ODR93835.1"/>
    <property type="molecule type" value="Genomic_DNA"/>
</dbReference>
<reference evidence="3 4" key="1">
    <citation type="journal article" date="2016" name="Environ. Microbiol.">
        <title>New Methyloceanibacter diversity from North Sea sediments includes methanotroph containing solely the soluble methane monooxygenase.</title>
        <authorList>
            <person name="Vekeman B."/>
            <person name="Kerckhof F.M."/>
            <person name="Cremers G."/>
            <person name="de Vos P."/>
            <person name="Vandamme P."/>
            <person name="Boon N."/>
            <person name="Op den Camp H.J."/>
            <person name="Heylen K."/>
        </authorList>
    </citation>
    <scope>NUCLEOTIDE SEQUENCE [LARGE SCALE GENOMIC DNA]</scope>
    <source>
        <strain evidence="3 4">R-67176</strain>
    </source>
</reference>
<comment type="caution">
    <text evidence="3">The sequence shown here is derived from an EMBL/GenBank/DDBJ whole genome shotgun (WGS) entry which is preliminary data.</text>
</comment>
<dbReference type="InterPro" id="IPR052894">
    <property type="entry name" value="AsmA-related"/>
</dbReference>
<feature type="compositionally biased region" description="Polar residues" evidence="1">
    <location>
        <begin position="606"/>
        <end position="621"/>
    </location>
</feature>
<keyword evidence="4" id="KW-1185">Reference proteome</keyword>
<name>A0A1E3VJY9_9HYPH</name>
<dbReference type="InterPro" id="IPR007844">
    <property type="entry name" value="AsmA"/>
</dbReference>
<dbReference type="Proteomes" id="UP000094172">
    <property type="component" value="Unassembled WGS sequence"/>
</dbReference>
<evidence type="ECO:0000259" key="2">
    <source>
        <dbReference type="Pfam" id="PF05170"/>
    </source>
</evidence>
<dbReference type="RefSeq" id="WP_069445190.1">
    <property type="nucleotide sequence ID" value="NZ_LPWE01000013.1"/>
</dbReference>
<dbReference type="GO" id="GO:0005886">
    <property type="term" value="C:plasma membrane"/>
    <property type="evidence" value="ECO:0007669"/>
    <property type="project" value="TreeGrafter"/>
</dbReference>
<dbReference type="PANTHER" id="PTHR30441">
    <property type="entry name" value="DUF748 DOMAIN-CONTAINING PROTEIN"/>
    <property type="match status" value="1"/>
</dbReference>
<feature type="region of interest" description="Disordered" evidence="1">
    <location>
        <begin position="601"/>
        <end position="628"/>
    </location>
</feature>
<dbReference type="STRING" id="1774970.AUC70_09365"/>
<organism evidence="3 4">
    <name type="scientific">Methyloceanibacter stevinii</name>
    <dbReference type="NCBI Taxonomy" id="1774970"/>
    <lineage>
        <taxon>Bacteria</taxon>
        <taxon>Pseudomonadati</taxon>
        <taxon>Pseudomonadota</taxon>
        <taxon>Alphaproteobacteria</taxon>
        <taxon>Hyphomicrobiales</taxon>
        <taxon>Hyphomicrobiaceae</taxon>
        <taxon>Methyloceanibacter</taxon>
    </lineage>
</organism>
<evidence type="ECO:0000313" key="4">
    <source>
        <dbReference type="Proteomes" id="UP000094172"/>
    </source>
</evidence>
<sequence>MNSFLLTLTALLILVLSALFAAPLFVDWDDYRPAIEAQMTKLVGRDVKVDGEVQLIVLPAPYLKFDDIKVANADGSLETPFLEASSLEAKLNVGTLLTGKVEAHELTIINPTVRLQVDGTGAGNWSDLGQRKPGAVFVPSDVLLDSVRVTGGTLEISRGGSTAFVFTNIDGEASASSLAGPYKVLADYDFEGRSQSIRFSTGIIDDSGKFRVKTALRDPERSASYQLDGSISGLRAMPAYDGTFIMRVSKFETLNVDEPAQGDAEPEPVLEEGEIFIEPATEPVSEVDPEVVTEETAPRGLRDATSFLEVKGPLSATPDRAELTGFELTLHASGRPQILKGDVALDFRPPFKADATLAARWIDFDALFGAAGTDNRPAPAAVVRMFADWVLDEAAKVGQGTLSLDVEQAGLGGDLAGGLALELASTDGGVAIEKLNATLPGENRVSASGSLRKGESGPLFEGPASIDGSGLRALTRWAAGDRAITGQSFVGDFSLSADAKVGEGEVVLSNANGAVSGTPFGGNFLYRSGETNLINIDLRSERLDLRETLGGEPIWSAWLPSQSGEAKPQTPSEGAGLSGSFAATKCMRAWRSANSCCPTSRRAGSMRSSLSPMGISTSGRWRSSRLAP</sequence>
<protein>
    <recommendedName>
        <fullName evidence="2">AsmA domain-containing protein</fullName>
    </recommendedName>
</protein>
<accession>A0A1E3VJY9</accession>
<evidence type="ECO:0000256" key="1">
    <source>
        <dbReference type="SAM" id="MobiDB-lite"/>
    </source>
</evidence>
<feature type="domain" description="AsmA" evidence="2">
    <location>
        <begin position="6"/>
        <end position="227"/>
    </location>
</feature>
<proteinExistence type="predicted"/>